<evidence type="ECO:0000256" key="3">
    <source>
        <dbReference type="ARBA" id="ARBA00006484"/>
    </source>
</evidence>
<dbReference type="EMBL" id="VDUZ01000024">
    <property type="protein sequence ID" value="TXL73592.1"/>
    <property type="molecule type" value="Genomic_DNA"/>
</dbReference>
<comment type="subcellular location">
    <subcellularLocation>
        <location evidence="1">Peroxisome</location>
    </subcellularLocation>
</comment>
<reference evidence="22 23" key="1">
    <citation type="submission" date="2019-06" db="EMBL/GenBank/DDBJ databases">
        <title>New taxonomy in bacterial strain CC-CFT640, isolated from vineyard.</title>
        <authorList>
            <person name="Lin S.-Y."/>
            <person name="Tsai C.-F."/>
            <person name="Young C.-C."/>
        </authorList>
    </citation>
    <scope>NUCLEOTIDE SEQUENCE [LARGE SCALE GENOMIC DNA]</scope>
    <source>
        <strain evidence="22 23">CC-CFT640</strain>
    </source>
</reference>
<evidence type="ECO:0000256" key="9">
    <source>
        <dbReference type="ARBA" id="ARBA00023098"/>
    </source>
</evidence>
<comment type="function">
    <text evidence="12">Participates in chain elongation of fatty acids. Catalyzes the reduction of trans-2-enoyl-CoAs of varying chain lengths from 6:1 to 16:1, having maximum activity with 10:1 CoA. Has no 2,4-dienoyl-CoA reductase activity.</text>
</comment>
<comment type="similarity">
    <text evidence="3">Belongs to the short-chain dehydrogenases/reductases (SDR) family.</text>
</comment>
<evidence type="ECO:0000256" key="6">
    <source>
        <dbReference type="ARBA" id="ARBA00022832"/>
    </source>
</evidence>
<organism evidence="22 23">
    <name type="scientific">Vineibacter terrae</name>
    <dbReference type="NCBI Taxonomy" id="2586908"/>
    <lineage>
        <taxon>Bacteria</taxon>
        <taxon>Pseudomonadati</taxon>
        <taxon>Pseudomonadota</taxon>
        <taxon>Alphaproteobacteria</taxon>
        <taxon>Hyphomicrobiales</taxon>
        <taxon>Vineibacter</taxon>
    </lineage>
</organism>
<evidence type="ECO:0000256" key="20">
    <source>
        <dbReference type="ARBA" id="ARBA00049386"/>
    </source>
</evidence>
<dbReference type="OrthoDB" id="9797020at2"/>
<dbReference type="GO" id="GO:0006633">
    <property type="term" value="P:fatty acid biosynthetic process"/>
    <property type="evidence" value="ECO:0007669"/>
    <property type="project" value="UniProtKB-KW"/>
</dbReference>
<comment type="catalytic activity">
    <reaction evidence="17">
        <text>(2E)-tetradecenoyl-CoA + NADPH + H(+) = tetradecanoyl-CoA + NADP(+)</text>
        <dbReference type="Rhea" id="RHEA:44968"/>
        <dbReference type="ChEBI" id="CHEBI:15378"/>
        <dbReference type="ChEBI" id="CHEBI:57385"/>
        <dbReference type="ChEBI" id="CHEBI:57783"/>
        <dbReference type="ChEBI" id="CHEBI:58349"/>
        <dbReference type="ChEBI" id="CHEBI:61405"/>
    </reaction>
    <physiologicalReaction direction="left-to-right" evidence="17">
        <dbReference type="Rhea" id="RHEA:44969"/>
    </physiologicalReaction>
</comment>
<dbReference type="SUPFAM" id="SSF51735">
    <property type="entry name" value="NAD(P)-binding Rossmann-fold domains"/>
    <property type="match status" value="1"/>
</dbReference>
<keyword evidence="6" id="KW-0276">Fatty acid metabolism</keyword>
<evidence type="ECO:0000256" key="10">
    <source>
        <dbReference type="ARBA" id="ARBA00023140"/>
    </source>
</evidence>
<comment type="pathway">
    <text evidence="2">Lipid metabolism.</text>
</comment>
<comment type="catalytic activity">
    <reaction evidence="20">
        <text>(2E)-decenoyl-CoA + NADPH + H(+) = decanoyl-CoA + NADP(+)</text>
        <dbReference type="Rhea" id="RHEA:44960"/>
        <dbReference type="ChEBI" id="CHEBI:15378"/>
        <dbReference type="ChEBI" id="CHEBI:57783"/>
        <dbReference type="ChEBI" id="CHEBI:58349"/>
        <dbReference type="ChEBI" id="CHEBI:61406"/>
        <dbReference type="ChEBI" id="CHEBI:61430"/>
    </reaction>
    <physiologicalReaction direction="left-to-right" evidence="20">
        <dbReference type="Rhea" id="RHEA:44961"/>
    </physiologicalReaction>
</comment>
<evidence type="ECO:0000313" key="22">
    <source>
        <dbReference type="EMBL" id="TXL73592.1"/>
    </source>
</evidence>
<evidence type="ECO:0000256" key="18">
    <source>
        <dbReference type="ARBA" id="ARBA00049108"/>
    </source>
</evidence>
<dbReference type="InterPro" id="IPR052388">
    <property type="entry name" value="Peroxisomal_t2-enoyl-CoA_red"/>
</dbReference>
<evidence type="ECO:0000256" key="21">
    <source>
        <dbReference type="ARBA" id="ARBA00049559"/>
    </source>
</evidence>
<proteinExistence type="inferred from homology"/>
<keyword evidence="8" id="KW-0560">Oxidoreductase</keyword>
<dbReference type="InterPro" id="IPR002347">
    <property type="entry name" value="SDR_fam"/>
</dbReference>
<accession>A0A5C8PIF6</accession>
<dbReference type="PANTHER" id="PTHR24317:SF7">
    <property type="entry name" value="PEROXISOMAL TRANS-2-ENOYL-COA REDUCTASE"/>
    <property type="match status" value="1"/>
</dbReference>
<keyword evidence="23" id="KW-1185">Reference proteome</keyword>
<dbReference type="InterPro" id="IPR036291">
    <property type="entry name" value="NAD(P)-bd_dom_sf"/>
</dbReference>
<comment type="catalytic activity">
    <reaction evidence="21">
        <text>(2E)-octenoyl-CoA + NADPH + H(+) = octanoyl-CoA + NADP(+)</text>
        <dbReference type="Rhea" id="RHEA:44952"/>
        <dbReference type="ChEBI" id="CHEBI:15378"/>
        <dbReference type="ChEBI" id="CHEBI:57386"/>
        <dbReference type="ChEBI" id="CHEBI:57783"/>
        <dbReference type="ChEBI" id="CHEBI:58349"/>
        <dbReference type="ChEBI" id="CHEBI:62242"/>
    </reaction>
    <physiologicalReaction direction="left-to-right" evidence="21">
        <dbReference type="Rhea" id="RHEA:44953"/>
    </physiologicalReaction>
</comment>
<keyword evidence="7" id="KW-0521">NADP</keyword>
<evidence type="ECO:0000256" key="4">
    <source>
        <dbReference type="ARBA" id="ARBA00022516"/>
    </source>
</evidence>
<protein>
    <recommendedName>
        <fullName evidence="15">Peroxisomal trans-2-enoyl-CoA reductase</fullName>
        <ecNumber evidence="14">1.3.1.38</ecNumber>
    </recommendedName>
</protein>
<dbReference type="Pfam" id="PF13561">
    <property type="entry name" value="adh_short_C2"/>
    <property type="match status" value="1"/>
</dbReference>
<evidence type="ECO:0000256" key="17">
    <source>
        <dbReference type="ARBA" id="ARBA00048686"/>
    </source>
</evidence>
<dbReference type="Gene3D" id="3.40.50.720">
    <property type="entry name" value="NAD(P)-binding Rossmann-like Domain"/>
    <property type="match status" value="1"/>
</dbReference>
<evidence type="ECO:0000256" key="19">
    <source>
        <dbReference type="ARBA" id="ARBA00049251"/>
    </source>
</evidence>
<evidence type="ECO:0000256" key="1">
    <source>
        <dbReference type="ARBA" id="ARBA00004275"/>
    </source>
</evidence>
<evidence type="ECO:0000256" key="15">
    <source>
        <dbReference type="ARBA" id="ARBA00041063"/>
    </source>
</evidence>
<keyword evidence="11" id="KW-0275">Fatty acid biosynthesis</keyword>
<dbReference type="CDD" id="cd05369">
    <property type="entry name" value="TER_DECR_SDR_a"/>
    <property type="match status" value="1"/>
</dbReference>
<evidence type="ECO:0000256" key="2">
    <source>
        <dbReference type="ARBA" id="ARBA00005189"/>
    </source>
</evidence>
<evidence type="ECO:0000313" key="23">
    <source>
        <dbReference type="Proteomes" id="UP000321638"/>
    </source>
</evidence>
<keyword evidence="4" id="KW-0444">Lipid biosynthesis</keyword>
<evidence type="ECO:0000256" key="11">
    <source>
        <dbReference type="ARBA" id="ARBA00023160"/>
    </source>
</evidence>
<evidence type="ECO:0000256" key="16">
    <source>
        <dbReference type="ARBA" id="ARBA00047570"/>
    </source>
</evidence>
<gene>
    <name evidence="22" type="ORF">FHP25_20655</name>
</gene>
<dbReference type="PRINTS" id="PR00081">
    <property type="entry name" value="GDHRDH"/>
</dbReference>
<evidence type="ECO:0000256" key="13">
    <source>
        <dbReference type="ARBA" id="ARBA00038622"/>
    </source>
</evidence>
<dbReference type="Proteomes" id="UP000321638">
    <property type="component" value="Unassembled WGS sequence"/>
</dbReference>
<name>A0A5C8PIF6_9HYPH</name>
<comment type="catalytic activity">
    <reaction evidence="19">
        <text>a (2E)-enoyl-CoA + NADPH + H(+) = a 2,3-saturated acyl-CoA + NADP(+)</text>
        <dbReference type="Rhea" id="RHEA:33763"/>
        <dbReference type="ChEBI" id="CHEBI:15378"/>
        <dbReference type="ChEBI" id="CHEBI:57783"/>
        <dbReference type="ChEBI" id="CHEBI:58349"/>
        <dbReference type="ChEBI" id="CHEBI:58856"/>
        <dbReference type="ChEBI" id="CHEBI:65111"/>
        <dbReference type="EC" id="1.3.1.38"/>
    </reaction>
    <physiologicalReaction direction="left-to-right" evidence="19">
        <dbReference type="Rhea" id="RHEA:33764"/>
    </physiologicalReaction>
</comment>
<dbReference type="GO" id="GO:0019166">
    <property type="term" value="F:trans-2-enoyl-CoA reductase (NADPH) activity"/>
    <property type="evidence" value="ECO:0007669"/>
    <property type="project" value="UniProtKB-EC"/>
</dbReference>
<comment type="catalytic activity">
    <reaction evidence="18">
        <text>(2E)-hexenoyl-CoA + NADPH + H(+) = hexanoyl-CoA + NADP(+)</text>
        <dbReference type="Rhea" id="RHEA:44956"/>
        <dbReference type="ChEBI" id="CHEBI:15378"/>
        <dbReference type="ChEBI" id="CHEBI:57783"/>
        <dbReference type="ChEBI" id="CHEBI:58349"/>
        <dbReference type="ChEBI" id="CHEBI:62077"/>
        <dbReference type="ChEBI" id="CHEBI:62620"/>
    </reaction>
    <physiologicalReaction direction="left-to-right" evidence="18">
        <dbReference type="Rhea" id="RHEA:44957"/>
    </physiologicalReaction>
</comment>
<comment type="caution">
    <text evidence="22">The sequence shown here is derived from an EMBL/GenBank/DDBJ whole genome shotgun (WGS) entry which is preliminary data.</text>
</comment>
<evidence type="ECO:0000256" key="14">
    <source>
        <dbReference type="ARBA" id="ARBA00038849"/>
    </source>
</evidence>
<dbReference type="PANTHER" id="PTHR24317">
    <property type="entry name" value="PEROXISOMAL TRANS-2-ENOYL-COA REDUCTASE"/>
    <property type="match status" value="1"/>
</dbReference>
<comment type="subunit">
    <text evidence="13">Interacts with PEX5, probably required to target it into peroxisomes.</text>
</comment>
<comment type="catalytic activity">
    <reaction evidence="16">
        <text>(2E)-dodecenoyl-CoA + NADPH + H(+) = dodecanoyl-CoA + NADP(+)</text>
        <dbReference type="Rhea" id="RHEA:44964"/>
        <dbReference type="ChEBI" id="CHEBI:15378"/>
        <dbReference type="ChEBI" id="CHEBI:57330"/>
        <dbReference type="ChEBI" id="CHEBI:57375"/>
        <dbReference type="ChEBI" id="CHEBI:57783"/>
        <dbReference type="ChEBI" id="CHEBI:58349"/>
    </reaction>
    <physiologicalReaction direction="left-to-right" evidence="16">
        <dbReference type="Rhea" id="RHEA:44965"/>
    </physiologicalReaction>
</comment>
<sequence>MTQDVTFGLSDEALLNLPLHFNPDLFKDQVVLVSGAGSGLGKAIAIQFARLGARLAICGRRIERLEATAATIRKTGARCSVHAMTIRDAAQVEQLIDTVWQDHGRLDVLINNAGGQFPQPAIDYSVKGWNAVIDTNLNGPWYMMQQAARRWRDAGTAGSIVNIVAVIWRGMPGVAHTCAARAGVIYLSKTLAVEWAPFGVRVNCVAPGVIATEGMNVYPDEARAEFDRSNPMKRFGDVQDVSDACCYLAGPAGKFVTGEVITVDGGHQLWGEQWTAGRPDYFKV</sequence>
<dbReference type="RefSeq" id="WP_147848866.1">
    <property type="nucleotide sequence ID" value="NZ_VDUZ01000024.1"/>
</dbReference>
<dbReference type="FunFam" id="3.40.50.720:FF:000084">
    <property type="entry name" value="Short-chain dehydrogenase reductase"/>
    <property type="match status" value="1"/>
</dbReference>
<dbReference type="AlphaFoldDB" id="A0A5C8PIF6"/>
<evidence type="ECO:0000256" key="5">
    <source>
        <dbReference type="ARBA" id="ARBA00022553"/>
    </source>
</evidence>
<keyword evidence="9" id="KW-0443">Lipid metabolism</keyword>
<evidence type="ECO:0000256" key="8">
    <source>
        <dbReference type="ARBA" id="ARBA00023002"/>
    </source>
</evidence>
<dbReference type="EC" id="1.3.1.38" evidence="14"/>
<keyword evidence="10" id="KW-0576">Peroxisome</keyword>
<evidence type="ECO:0000256" key="7">
    <source>
        <dbReference type="ARBA" id="ARBA00022857"/>
    </source>
</evidence>
<evidence type="ECO:0000256" key="12">
    <source>
        <dbReference type="ARBA" id="ARBA00037124"/>
    </source>
</evidence>
<keyword evidence="5" id="KW-0597">Phosphoprotein</keyword>
<dbReference type="PRINTS" id="PR00080">
    <property type="entry name" value="SDRFAMILY"/>
</dbReference>